<dbReference type="Gene3D" id="1.20.1250.20">
    <property type="entry name" value="MFS general substrate transporter like domains"/>
    <property type="match status" value="1"/>
</dbReference>
<keyword evidence="3" id="KW-0813">Transport</keyword>
<gene>
    <name evidence="10" type="ORF">P43SY_007348</name>
</gene>
<feature type="transmembrane region" description="Helical" evidence="8">
    <location>
        <begin position="1146"/>
        <end position="1166"/>
    </location>
</feature>
<feature type="transmembrane region" description="Helical" evidence="8">
    <location>
        <begin position="1394"/>
        <end position="1412"/>
    </location>
</feature>
<feature type="transmembrane region" description="Helical" evidence="8">
    <location>
        <begin position="1340"/>
        <end position="1361"/>
    </location>
</feature>
<organism evidence="10 11">
    <name type="scientific">Pythium insidiosum</name>
    <name type="common">Pythiosis disease agent</name>
    <dbReference type="NCBI Taxonomy" id="114742"/>
    <lineage>
        <taxon>Eukaryota</taxon>
        <taxon>Sar</taxon>
        <taxon>Stramenopiles</taxon>
        <taxon>Oomycota</taxon>
        <taxon>Peronosporomycetes</taxon>
        <taxon>Pythiales</taxon>
        <taxon>Pythiaceae</taxon>
        <taxon>Pythium</taxon>
    </lineage>
</organism>
<feature type="transmembrane region" description="Helical" evidence="8">
    <location>
        <begin position="1367"/>
        <end position="1387"/>
    </location>
</feature>
<keyword evidence="4 8" id="KW-0812">Transmembrane</keyword>
<feature type="transmembrane region" description="Helical" evidence="8">
    <location>
        <begin position="1467"/>
        <end position="1486"/>
    </location>
</feature>
<dbReference type="Pfam" id="PF03283">
    <property type="entry name" value="PAE"/>
    <property type="match status" value="1"/>
</dbReference>
<dbReference type="EMBL" id="JAKCXM010000041">
    <property type="protein sequence ID" value="KAJ0405707.1"/>
    <property type="molecule type" value="Genomic_DNA"/>
</dbReference>
<evidence type="ECO:0000256" key="1">
    <source>
        <dbReference type="ARBA" id="ARBA00004141"/>
    </source>
</evidence>
<sequence>MIQGLYLAVMAAALSAAQAMDFKWYPLCYYSDGNQCPLSSIEIPEPKRSALIFPGGKTRCAFNDFLSDQANLRTNGTFFFEILPKPSSKKLMIYWQGGGACLDDVTCNFAFQCASPTRTFATFPFPYDGGILHPTDPMNPFHDWNMVHIPYCTGDLHAGNKVIEAYDDPLLSLFNRPQCLGQKQKTHLSGLENSLAALKWARTNFPDVEHIVLSGTSAGSLASQLLSSYVSDLWDVKTTGKRLSIVADSYVGVLPANREAGNVLNYFGTYQSLTVPQFGTTVLKTHPHIEWMFINSKGDSTQRLFYELARVGPFGYPFPNTPTEEQFYEVEAELLAAEAYLSGAHALRADAAATSIAASFLRQDSLKRIGGNGSAKEKLFPWLTLSPRRGNRHGFEVGSSSQRRHERDQHLIDRLHLDVTARYAERERAREQLEAQRLRECTFRPRINPASRRLMGLKDYKPIHERVDELQRAKHDYIQRIRQEMALEQEGFLFAPRINPRSRDIAAALQLERLQDDKQRDVKSTPSVTERLAEDADRVAERRLAMQEYYDALADQAFAPMISEASSRIVEQRPEFQLDFLSRQAYFEMIEQERLEALEDKLTQASDLTFHPDTGNAEHVLRELRPHRCRETESQRLYRLIYGDPKQVELKKQRLREAERSRFTFKPEINPISKALAARSAGKEASTGGAEAAARREELRRYFAGKRFRSRVALELAQAEQAECTFRPNLISRAHGSRSAKASAKGEHKPKPKSSSTSKLETKDRQQIWRSDNILHMIEADRQRRDERLEAQRNAREVQELEACTFTPDLRKTRRAKHQQQGSRTVQNQRVVVRGLGRFLELRERAKQQREEQREREARVFHPDHAYQPRSYTIPKPFRLSESSRDAHRRRETVREQLHWNSQAAAHAMASMALLPESTDPLARSTASSCSRSRHLRSNDIVLLEEADLYRVRAGTSTELTATASHSIQLTLPPPSVSSRGGGERRPMAGREATAYLGMSQTPYTIGTKRTASVDTIPAHYGAIRPGGPVDLLSRDFFGLLFNWFLVGFFNGSFPALLTPLFITYLHYEDTRADSVLVLFSLGWYVKFVFGFLSDCIPINRQRRKPYMFIGWTLFAGIMLALACIDKVEPYMQDGVVYNAKAPTQGTRYVMPMMLASLAHLLATAACEGMMVELAHREGEYDRGQTQLRTLMARFTGELAGGLFVSMGCQGQEYGGSFAASLPLDWVFGILAFFALLGVLATWFFLTEESIVTSRQRLGSQMRHIWRIIEQRATWQVMAFGFLFTFATTMEVNEKYAIQTHWLRYGSLTQPLAAAIGSAVSVLVSMAISRWMLNSDWRGCLTVSVIGSVLIMLPVRLLTAFDVKRDMYLWVSVEQVSLAIGMVNWIVPLLLVEQVSLAIGMVNWIVPLLLFVEIAEPGYEATCYDLLTTLCNVGGVVMSTTQSLIAAGYSKASQDIEADSSTARWHVATQNIVIAVVTIVLTLAVMPLLPRQKRHLKEIKARGSPNLVIPVVLFVVFLGLFVAAFTSRVLAMFESTACLRFAGGSGCAASD</sequence>
<evidence type="ECO:0000256" key="6">
    <source>
        <dbReference type="ARBA" id="ARBA00023136"/>
    </source>
</evidence>
<accession>A0AAD5M5Z5</accession>
<evidence type="ECO:0000256" key="2">
    <source>
        <dbReference type="ARBA" id="ARBA00007015"/>
    </source>
</evidence>
<evidence type="ECO:0000256" key="4">
    <source>
        <dbReference type="ARBA" id="ARBA00022692"/>
    </source>
</evidence>
<evidence type="ECO:0000256" key="5">
    <source>
        <dbReference type="ARBA" id="ARBA00022989"/>
    </source>
</evidence>
<dbReference type="InterPro" id="IPR004963">
    <property type="entry name" value="PAE/NOTUM"/>
</dbReference>
<comment type="caution">
    <text evidence="10">The sequence shown here is derived from an EMBL/GenBank/DDBJ whole genome shotgun (WGS) entry which is preliminary data.</text>
</comment>
<feature type="transmembrane region" description="Helical" evidence="8">
    <location>
        <begin position="1226"/>
        <end position="1246"/>
    </location>
</feature>
<dbReference type="GO" id="GO:0016020">
    <property type="term" value="C:membrane"/>
    <property type="evidence" value="ECO:0007669"/>
    <property type="project" value="UniProtKB-SubCell"/>
</dbReference>
<evidence type="ECO:0000313" key="11">
    <source>
        <dbReference type="Proteomes" id="UP001209570"/>
    </source>
</evidence>
<dbReference type="InterPro" id="IPR039309">
    <property type="entry name" value="BT1"/>
</dbReference>
<dbReference type="SUPFAM" id="SSF103473">
    <property type="entry name" value="MFS general substrate transporter"/>
    <property type="match status" value="1"/>
</dbReference>
<evidence type="ECO:0000256" key="3">
    <source>
        <dbReference type="ARBA" id="ARBA00022448"/>
    </source>
</evidence>
<evidence type="ECO:0000256" key="8">
    <source>
        <dbReference type="SAM" id="Phobius"/>
    </source>
</evidence>
<feature type="transmembrane region" description="Helical" evidence="8">
    <location>
        <begin position="1273"/>
        <end position="1292"/>
    </location>
</feature>
<evidence type="ECO:0000256" key="9">
    <source>
        <dbReference type="SAM" id="SignalP"/>
    </source>
</evidence>
<feature type="chain" id="PRO_5041932232" evidence="9">
    <location>
        <begin position="20"/>
        <end position="1551"/>
    </location>
</feature>
<feature type="transmembrane region" description="Helical" evidence="8">
    <location>
        <begin position="1106"/>
        <end position="1125"/>
    </location>
</feature>
<keyword evidence="9" id="KW-0732">Signal</keyword>
<evidence type="ECO:0000256" key="7">
    <source>
        <dbReference type="SAM" id="MobiDB-lite"/>
    </source>
</evidence>
<keyword evidence="6 8" id="KW-0472">Membrane</keyword>
<feature type="transmembrane region" description="Helical" evidence="8">
    <location>
        <begin position="1075"/>
        <end position="1094"/>
    </location>
</feature>
<evidence type="ECO:0000313" key="10">
    <source>
        <dbReference type="EMBL" id="KAJ0405707.1"/>
    </source>
</evidence>
<feature type="transmembrane region" description="Helical" evidence="8">
    <location>
        <begin position="1312"/>
        <end position="1333"/>
    </location>
</feature>
<comment type="similarity">
    <text evidence="2">Belongs to the major facilitator superfamily. Folate-biopterin transporter (TC 2.A.71) family.</text>
</comment>
<dbReference type="PANTHER" id="PTHR37028">
    <property type="entry name" value="UNNAMED PRODUCT-RELATED"/>
    <property type="match status" value="1"/>
</dbReference>
<keyword evidence="11" id="KW-1185">Reference proteome</keyword>
<dbReference type="Pfam" id="PF03092">
    <property type="entry name" value="BT1"/>
    <property type="match status" value="1"/>
</dbReference>
<reference evidence="10" key="1">
    <citation type="submission" date="2021-12" db="EMBL/GenBank/DDBJ databases">
        <title>Prjna785345.</title>
        <authorList>
            <person name="Rujirawat T."/>
            <person name="Krajaejun T."/>
        </authorList>
    </citation>
    <scope>NUCLEOTIDE SEQUENCE</scope>
    <source>
        <strain evidence="10">Pi057C3</strain>
    </source>
</reference>
<keyword evidence="5 8" id="KW-1133">Transmembrane helix</keyword>
<feature type="transmembrane region" description="Helical" evidence="8">
    <location>
        <begin position="1041"/>
        <end position="1063"/>
    </location>
</feature>
<feature type="signal peptide" evidence="9">
    <location>
        <begin position="1"/>
        <end position="19"/>
    </location>
</feature>
<proteinExistence type="inferred from homology"/>
<feature type="transmembrane region" description="Helical" evidence="8">
    <location>
        <begin position="1507"/>
        <end position="1526"/>
    </location>
</feature>
<dbReference type="GO" id="GO:0016787">
    <property type="term" value="F:hydrolase activity"/>
    <property type="evidence" value="ECO:0007669"/>
    <property type="project" value="InterPro"/>
</dbReference>
<dbReference type="InterPro" id="IPR036259">
    <property type="entry name" value="MFS_trans_sf"/>
</dbReference>
<protein>
    <submittedName>
        <fullName evidence="10">Uncharacterized protein</fullName>
    </submittedName>
</protein>
<feature type="region of interest" description="Disordered" evidence="7">
    <location>
        <begin position="733"/>
        <end position="767"/>
    </location>
</feature>
<name>A0AAD5M5Z5_PYTIN</name>
<dbReference type="PANTHER" id="PTHR37028:SF4">
    <property type="entry name" value="ALMS MOTIF DOMAIN-CONTAINING PROTEIN"/>
    <property type="match status" value="1"/>
</dbReference>
<comment type="subcellular location">
    <subcellularLocation>
        <location evidence="1">Membrane</location>
        <topology evidence="1">Multi-pass membrane protein</topology>
    </subcellularLocation>
</comment>
<dbReference type="Proteomes" id="UP001209570">
    <property type="component" value="Unassembled WGS sequence"/>
</dbReference>